<feature type="transmembrane region" description="Helical" evidence="4">
    <location>
        <begin position="324"/>
        <end position="343"/>
    </location>
</feature>
<dbReference type="RefSeq" id="WP_073429269.1">
    <property type="nucleotide sequence ID" value="NZ_CADFGY010000015.1"/>
</dbReference>
<evidence type="ECO:0000259" key="5">
    <source>
        <dbReference type="PROSITE" id="PS50850"/>
    </source>
</evidence>
<feature type="transmembrane region" description="Helical" evidence="4">
    <location>
        <begin position="109"/>
        <end position="129"/>
    </location>
</feature>
<keyword evidence="2 4" id="KW-1133">Transmembrane helix</keyword>
<keyword evidence="9" id="KW-1185">Reference proteome</keyword>
<reference evidence="6 9" key="2">
    <citation type="submission" date="2023-07" db="EMBL/GenBank/DDBJ databases">
        <title>Sorghum-associated microbial communities from plants grown in Nebraska, USA.</title>
        <authorList>
            <person name="Schachtman D."/>
        </authorList>
    </citation>
    <scope>NUCLEOTIDE SEQUENCE [LARGE SCALE GENOMIC DNA]</scope>
    <source>
        <strain evidence="6 9">DS1316</strain>
    </source>
</reference>
<gene>
    <name evidence="6" type="ORF">J2804_000218</name>
    <name evidence="7" type="ORF">SAMN05192548_1013143</name>
</gene>
<dbReference type="OrthoDB" id="8830981at2"/>
<dbReference type="NCBIfam" id="TIGR04259">
    <property type="entry name" value="oxa_formateAnti"/>
    <property type="match status" value="1"/>
</dbReference>
<dbReference type="InterPro" id="IPR036259">
    <property type="entry name" value="MFS_trans_sf"/>
</dbReference>
<evidence type="ECO:0000256" key="1">
    <source>
        <dbReference type="ARBA" id="ARBA00022692"/>
    </source>
</evidence>
<keyword evidence="1 4" id="KW-0812">Transmembrane</keyword>
<feature type="domain" description="Major facilitator superfamily (MFS) profile" evidence="5">
    <location>
        <begin position="1"/>
        <end position="413"/>
    </location>
</feature>
<dbReference type="SUPFAM" id="SSF103473">
    <property type="entry name" value="MFS general substrate transporter"/>
    <property type="match status" value="1"/>
</dbReference>
<evidence type="ECO:0000313" key="7">
    <source>
        <dbReference type="EMBL" id="SHK10860.1"/>
    </source>
</evidence>
<dbReference type="STRING" id="169427.SAMN05192548_1013143"/>
<feature type="transmembrane region" description="Helical" evidence="4">
    <location>
        <begin position="224"/>
        <end position="242"/>
    </location>
</feature>
<dbReference type="AlphaFoldDB" id="A0A1M6PSH8"/>
<feature type="transmembrane region" description="Helical" evidence="4">
    <location>
        <begin position="53"/>
        <end position="72"/>
    </location>
</feature>
<evidence type="ECO:0000256" key="2">
    <source>
        <dbReference type="ARBA" id="ARBA00022989"/>
    </source>
</evidence>
<evidence type="ECO:0000313" key="9">
    <source>
        <dbReference type="Proteomes" id="UP001264340"/>
    </source>
</evidence>
<dbReference type="EMBL" id="FRAB01000013">
    <property type="protein sequence ID" value="SHK10860.1"/>
    <property type="molecule type" value="Genomic_DNA"/>
</dbReference>
<evidence type="ECO:0000313" key="8">
    <source>
        <dbReference type="Proteomes" id="UP000184395"/>
    </source>
</evidence>
<name>A0A1M6PSH8_9BURK</name>
<evidence type="ECO:0000256" key="4">
    <source>
        <dbReference type="SAM" id="Phobius"/>
    </source>
</evidence>
<feature type="transmembrane region" description="Helical" evidence="4">
    <location>
        <begin position="386"/>
        <end position="409"/>
    </location>
</feature>
<dbReference type="InterPro" id="IPR011701">
    <property type="entry name" value="MFS"/>
</dbReference>
<feature type="transmembrane region" description="Helical" evidence="4">
    <location>
        <begin position="262"/>
        <end position="280"/>
    </location>
</feature>
<accession>A0A1M6PSH8</accession>
<protein>
    <submittedName>
        <fullName evidence="7">MFS transporter, OFA family, oxalate/formate antiporter</fullName>
    </submittedName>
    <submittedName>
        <fullName evidence="6">OFA family oxalate/formate antiporter-like MFS transporter</fullName>
    </submittedName>
</protein>
<dbReference type="PANTHER" id="PTHR11360">
    <property type="entry name" value="MONOCARBOXYLATE TRANSPORTER"/>
    <property type="match status" value="1"/>
</dbReference>
<dbReference type="Proteomes" id="UP001264340">
    <property type="component" value="Unassembled WGS sequence"/>
</dbReference>
<feature type="transmembrane region" description="Helical" evidence="4">
    <location>
        <begin position="301"/>
        <end position="318"/>
    </location>
</feature>
<feature type="transmembrane region" description="Helical" evidence="4">
    <location>
        <begin position="355"/>
        <end position="374"/>
    </location>
</feature>
<dbReference type="GO" id="GO:0016020">
    <property type="term" value="C:membrane"/>
    <property type="evidence" value="ECO:0007669"/>
    <property type="project" value="InterPro"/>
</dbReference>
<dbReference type="PROSITE" id="PS50850">
    <property type="entry name" value="MFS"/>
    <property type="match status" value="1"/>
</dbReference>
<evidence type="ECO:0000313" key="6">
    <source>
        <dbReference type="EMBL" id="MDR6406830.1"/>
    </source>
</evidence>
<keyword evidence="3 4" id="KW-0472">Membrane</keyword>
<dbReference type="PANTHER" id="PTHR11360:SF304">
    <property type="entry name" value="MFS DOMAIN-CONTAINING PROTEIN"/>
    <property type="match status" value="1"/>
</dbReference>
<dbReference type="CDD" id="cd17353">
    <property type="entry name" value="MFS_OFA_like"/>
    <property type="match status" value="1"/>
</dbReference>
<dbReference type="EMBL" id="JAVDRP010000001">
    <property type="protein sequence ID" value="MDR6406830.1"/>
    <property type="molecule type" value="Genomic_DNA"/>
</dbReference>
<dbReference type="InterPro" id="IPR020846">
    <property type="entry name" value="MFS_dom"/>
</dbReference>
<dbReference type="InterPro" id="IPR050327">
    <property type="entry name" value="Proton-linked_MCT"/>
</dbReference>
<organism evidence="7 8">
    <name type="scientific">Paraburkholderia terricola</name>
    <dbReference type="NCBI Taxonomy" id="169427"/>
    <lineage>
        <taxon>Bacteria</taxon>
        <taxon>Pseudomonadati</taxon>
        <taxon>Pseudomonadota</taxon>
        <taxon>Betaproteobacteria</taxon>
        <taxon>Burkholderiales</taxon>
        <taxon>Burkholderiaceae</taxon>
        <taxon>Paraburkholderia</taxon>
    </lineage>
</organism>
<feature type="transmembrane region" description="Helical" evidence="4">
    <location>
        <begin position="20"/>
        <end position="41"/>
    </location>
</feature>
<dbReference type="Pfam" id="PF07690">
    <property type="entry name" value="MFS_1"/>
    <property type="match status" value="1"/>
</dbReference>
<sequence>MDTDHQGGASSWRASPWVQLVFGVICMAMIANMQYGWTLFVNPINEKYQWGRAAIQVAFTIFVVTETWLVPVEGYLVDKYGPRPVVVAGGLLCGVAWALNSVASSLPVLYIAAAIGGVGAGAVYGTCVGNALKWFPTRRGLAAGITAAGFGAGSAATVVPIASMIKSSGYEATFLWFGLGQGIIVFLLGLALLAPPTKLLATAKSTVQRVVYNATPREVVSSPVFWVMYLMFIMMAAGGLMATAQLGPIAKDFGLHDSPVSLLGLTLPALTFALTIDRVLNGLTRPFFGWISDRIGRENTMFMAFAIEAVGILALSKYGHSPVAFVVLTGIVFFAWGEIYSLFPATCGDTYGPKYAATNAGLLYTAKGTAALLVPFTSVVTAMTGSWHAVFMLASGMAAVAALLALFVLKPMRRAYAERHAAPVLDMPYSPASPFVSESARISADGG</sequence>
<evidence type="ECO:0000256" key="3">
    <source>
        <dbReference type="ARBA" id="ARBA00023136"/>
    </source>
</evidence>
<proteinExistence type="predicted"/>
<dbReference type="InterPro" id="IPR026355">
    <property type="entry name" value="Oxa/Form_antiport"/>
</dbReference>
<dbReference type="Gene3D" id="1.20.1250.20">
    <property type="entry name" value="MFS general substrate transporter like domains"/>
    <property type="match status" value="2"/>
</dbReference>
<dbReference type="GO" id="GO:0019531">
    <property type="term" value="F:oxalate transmembrane transporter activity"/>
    <property type="evidence" value="ECO:0007669"/>
    <property type="project" value="InterPro"/>
</dbReference>
<feature type="transmembrane region" description="Helical" evidence="4">
    <location>
        <begin position="174"/>
        <end position="194"/>
    </location>
</feature>
<reference evidence="7 8" key="1">
    <citation type="submission" date="2016-11" db="EMBL/GenBank/DDBJ databases">
        <authorList>
            <person name="Jaros S."/>
            <person name="Januszkiewicz K."/>
            <person name="Wedrychowicz H."/>
        </authorList>
    </citation>
    <scope>NUCLEOTIDE SEQUENCE [LARGE SCALE GENOMIC DNA]</scope>
    <source>
        <strain evidence="7 8">LMG 20594</strain>
    </source>
</reference>
<dbReference type="Proteomes" id="UP000184395">
    <property type="component" value="Unassembled WGS sequence"/>
</dbReference>
<feature type="transmembrane region" description="Helical" evidence="4">
    <location>
        <begin position="141"/>
        <end position="162"/>
    </location>
</feature>